<proteinExistence type="predicted"/>
<sequence>MIKRFVTHALKSREKVASKAPTGRGKSDEADRFKWNPAQARWDRVKAEKDVDGKYKTDTWEEGGVATITPLSGSPYVVWPVIHSKLVKRGLKSITPKEAFQLQQKGATMLDMRPEYQYEMECIEGAVNVPMFRKVAGSSPWDRIKRIAMGALAMTATESDPDFGAKAAAQLEKRKKVIVYCGRGGTIKTGFGNEKTGKFFKDDPERAFGIESRSLKACHELFEAGFKDVLHLEGGLSQWRHEGYPIE</sequence>
<dbReference type="EMBL" id="JALJOT010000008">
    <property type="protein sequence ID" value="KAK9907978.1"/>
    <property type="molecule type" value="Genomic_DNA"/>
</dbReference>
<keyword evidence="4" id="KW-1185">Reference proteome</keyword>
<dbReference type="Proteomes" id="UP001491310">
    <property type="component" value="Unassembled WGS sequence"/>
</dbReference>
<dbReference type="Gene3D" id="3.40.250.10">
    <property type="entry name" value="Rhodanese-like domain"/>
    <property type="match status" value="1"/>
</dbReference>
<dbReference type="InterPro" id="IPR043186">
    <property type="entry name" value="Str14"/>
</dbReference>
<protein>
    <recommendedName>
        <fullName evidence="2">Rhodanese domain-containing protein</fullName>
    </recommendedName>
</protein>
<organism evidence="3 4">
    <name type="scientific">Coccomyxa subellipsoidea</name>
    <dbReference type="NCBI Taxonomy" id="248742"/>
    <lineage>
        <taxon>Eukaryota</taxon>
        <taxon>Viridiplantae</taxon>
        <taxon>Chlorophyta</taxon>
        <taxon>core chlorophytes</taxon>
        <taxon>Trebouxiophyceae</taxon>
        <taxon>Trebouxiophyceae incertae sedis</taxon>
        <taxon>Coccomyxaceae</taxon>
        <taxon>Coccomyxa</taxon>
    </lineage>
</organism>
<dbReference type="SUPFAM" id="SSF52821">
    <property type="entry name" value="Rhodanese/Cell cycle control phosphatase"/>
    <property type="match status" value="1"/>
</dbReference>
<dbReference type="SMART" id="SM00450">
    <property type="entry name" value="RHOD"/>
    <property type="match status" value="1"/>
</dbReference>
<evidence type="ECO:0000259" key="2">
    <source>
        <dbReference type="PROSITE" id="PS50206"/>
    </source>
</evidence>
<dbReference type="PANTHER" id="PTHR44920">
    <property type="entry name" value="RHODANESE-LIKE DOMAIN-CONTAINING PROTEIN 14, CHLOROPLASTIC-RELATED"/>
    <property type="match status" value="1"/>
</dbReference>
<dbReference type="PANTHER" id="PTHR44920:SF2">
    <property type="entry name" value="RHODANESE DOMAIN-CONTAINING PROTEIN"/>
    <property type="match status" value="1"/>
</dbReference>
<feature type="domain" description="Rhodanese" evidence="2">
    <location>
        <begin position="103"/>
        <end position="247"/>
    </location>
</feature>
<dbReference type="InterPro" id="IPR001763">
    <property type="entry name" value="Rhodanese-like_dom"/>
</dbReference>
<comment type="caution">
    <text evidence="3">The sequence shown here is derived from an EMBL/GenBank/DDBJ whole genome shotgun (WGS) entry which is preliminary data.</text>
</comment>
<dbReference type="Pfam" id="PF00581">
    <property type="entry name" value="Rhodanese"/>
    <property type="match status" value="1"/>
</dbReference>
<reference evidence="3 4" key="1">
    <citation type="journal article" date="2024" name="Nat. Commun.">
        <title>Phylogenomics reveals the evolutionary origins of lichenization in chlorophyte algae.</title>
        <authorList>
            <person name="Puginier C."/>
            <person name="Libourel C."/>
            <person name="Otte J."/>
            <person name="Skaloud P."/>
            <person name="Haon M."/>
            <person name="Grisel S."/>
            <person name="Petersen M."/>
            <person name="Berrin J.G."/>
            <person name="Delaux P.M."/>
            <person name="Dal Grande F."/>
            <person name="Keller J."/>
        </authorList>
    </citation>
    <scope>NUCLEOTIDE SEQUENCE [LARGE SCALE GENOMIC DNA]</scope>
    <source>
        <strain evidence="3 4">SAG 216-7</strain>
    </source>
</reference>
<dbReference type="CDD" id="cd00158">
    <property type="entry name" value="RHOD"/>
    <property type="match status" value="1"/>
</dbReference>
<evidence type="ECO:0000313" key="4">
    <source>
        <dbReference type="Proteomes" id="UP001491310"/>
    </source>
</evidence>
<evidence type="ECO:0000313" key="3">
    <source>
        <dbReference type="EMBL" id="KAK9907978.1"/>
    </source>
</evidence>
<gene>
    <name evidence="3" type="ORF">WJX75_000965</name>
</gene>
<name>A0ABR2YM58_9CHLO</name>
<accession>A0ABR2YM58</accession>
<feature type="region of interest" description="Disordered" evidence="1">
    <location>
        <begin position="13"/>
        <end position="33"/>
    </location>
</feature>
<evidence type="ECO:0000256" key="1">
    <source>
        <dbReference type="SAM" id="MobiDB-lite"/>
    </source>
</evidence>
<dbReference type="PROSITE" id="PS50206">
    <property type="entry name" value="RHODANESE_3"/>
    <property type="match status" value="1"/>
</dbReference>
<dbReference type="InterPro" id="IPR036873">
    <property type="entry name" value="Rhodanese-like_dom_sf"/>
</dbReference>